<dbReference type="AlphaFoldDB" id="A0A8S2FZ22"/>
<comment type="caution">
    <text evidence="2">The sequence shown here is derived from an EMBL/GenBank/DDBJ whole genome shotgun (WGS) entry which is preliminary data.</text>
</comment>
<protein>
    <submittedName>
        <fullName evidence="2">Uncharacterized protein</fullName>
    </submittedName>
</protein>
<proteinExistence type="predicted"/>
<feature type="non-terminal residue" evidence="2">
    <location>
        <position position="23"/>
    </location>
</feature>
<evidence type="ECO:0000313" key="2">
    <source>
        <dbReference type="EMBL" id="CAF1580344.1"/>
    </source>
</evidence>
<dbReference type="EMBL" id="CAJOBA010068830">
    <property type="protein sequence ID" value="CAF4379543.1"/>
    <property type="molecule type" value="Genomic_DNA"/>
</dbReference>
<accession>A0A8S2FZ22</accession>
<dbReference type="EMBL" id="CAJNOK010045745">
    <property type="protein sequence ID" value="CAF1580344.1"/>
    <property type="molecule type" value="Genomic_DNA"/>
</dbReference>
<dbReference type="Proteomes" id="UP000682733">
    <property type="component" value="Unassembled WGS sequence"/>
</dbReference>
<dbReference type="Proteomes" id="UP000677228">
    <property type="component" value="Unassembled WGS sequence"/>
</dbReference>
<feature type="region of interest" description="Disordered" evidence="1">
    <location>
        <begin position="1"/>
        <end position="23"/>
    </location>
</feature>
<sequence length="23" mass="2394">MVSSRGGQVSPFPSLSPTEILFG</sequence>
<gene>
    <name evidence="2" type="ORF">OVA965_LOCUS40925</name>
    <name evidence="3" type="ORF">TMI583_LOCUS42468</name>
</gene>
<evidence type="ECO:0000313" key="4">
    <source>
        <dbReference type="Proteomes" id="UP000677228"/>
    </source>
</evidence>
<feature type="compositionally biased region" description="Polar residues" evidence="1">
    <location>
        <begin position="1"/>
        <end position="17"/>
    </location>
</feature>
<name>A0A8S2FZ22_9BILA</name>
<evidence type="ECO:0000313" key="3">
    <source>
        <dbReference type="EMBL" id="CAF4379543.1"/>
    </source>
</evidence>
<organism evidence="2 4">
    <name type="scientific">Didymodactylos carnosus</name>
    <dbReference type="NCBI Taxonomy" id="1234261"/>
    <lineage>
        <taxon>Eukaryota</taxon>
        <taxon>Metazoa</taxon>
        <taxon>Spiralia</taxon>
        <taxon>Gnathifera</taxon>
        <taxon>Rotifera</taxon>
        <taxon>Eurotatoria</taxon>
        <taxon>Bdelloidea</taxon>
        <taxon>Philodinida</taxon>
        <taxon>Philodinidae</taxon>
        <taxon>Didymodactylos</taxon>
    </lineage>
</organism>
<evidence type="ECO:0000256" key="1">
    <source>
        <dbReference type="SAM" id="MobiDB-lite"/>
    </source>
</evidence>
<reference evidence="2" key="1">
    <citation type="submission" date="2021-02" db="EMBL/GenBank/DDBJ databases">
        <authorList>
            <person name="Nowell W R."/>
        </authorList>
    </citation>
    <scope>NUCLEOTIDE SEQUENCE</scope>
</reference>